<proteinExistence type="predicted"/>
<protein>
    <submittedName>
        <fullName evidence="1">Uncharacterized protein</fullName>
    </submittedName>
</protein>
<name>A0A9P0P3I5_ACAOB</name>
<organism evidence="1 2">
    <name type="scientific">Acanthoscelides obtectus</name>
    <name type="common">Bean weevil</name>
    <name type="synonym">Bruchus obtectus</name>
    <dbReference type="NCBI Taxonomy" id="200917"/>
    <lineage>
        <taxon>Eukaryota</taxon>
        <taxon>Metazoa</taxon>
        <taxon>Ecdysozoa</taxon>
        <taxon>Arthropoda</taxon>
        <taxon>Hexapoda</taxon>
        <taxon>Insecta</taxon>
        <taxon>Pterygota</taxon>
        <taxon>Neoptera</taxon>
        <taxon>Endopterygota</taxon>
        <taxon>Coleoptera</taxon>
        <taxon>Polyphaga</taxon>
        <taxon>Cucujiformia</taxon>
        <taxon>Chrysomeloidea</taxon>
        <taxon>Chrysomelidae</taxon>
        <taxon>Bruchinae</taxon>
        <taxon>Bruchini</taxon>
        <taxon>Acanthoscelides</taxon>
    </lineage>
</organism>
<gene>
    <name evidence="1" type="ORF">ACAOBT_LOCUS8461</name>
</gene>
<evidence type="ECO:0000313" key="1">
    <source>
        <dbReference type="EMBL" id="CAH1969521.1"/>
    </source>
</evidence>
<sequence>MIEAVCEGVSLSQSAKVKGLFSAPKQDGRRLEAQDRHRPLEAKREEAVKVVEEMKRKGVIELRSSP</sequence>
<reference evidence="1" key="1">
    <citation type="submission" date="2022-03" db="EMBL/GenBank/DDBJ databases">
        <authorList>
            <person name="Sayadi A."/>
        </authorList>
    </citation>
    <scope>NUCLEOTIDE SEQUENCE</scope>
</reference>
<dbReference type="EMBL" id="CAKOFQ010006765">
    <property type="protein sequence ID" value="CAH1969521.1"/>
    <property type="molecule type" value="Genomic_DNA"/>
</dbReference>
<accession>A0A9P0P3I5</accession>
<evidence type="ECO:0000313" key="2">
    <source>
        <dbReference type="Proteomes" id="UP001152888"/>
    </source>
</evidence>
<dbReference type="AlphaFoldDB" id="A0A9P0P3I5"/>
<dbReference type="Proteomes" id="UP001152888">
    <property type="component" value="Unassembled WGS sequence"/>
</dbReference>
<comment type="caution">
    <text evidence="1">The sequence shown here is derived from an EMBL/GenBank/DDBJ whole genome shotgun (WGS) entry which is preliminary data.</text>
</comment>
<keyword evidence="2" id="KW-1185">Reference proteome</keyword>